<name>A0AAD7JFJ4_9AGAR</name>
<dbReference type="Proteomes" id="UP001215598">
    <property type="component" value="Unassembled WGS sequence"/>
</dbReference>
<dbReference type="EMBL" id="JARKIB010000032">
    <property type="protein sequence ID" value="KAJ7762664.1"/>
    <property type="molecule type" value="Genomic_DNA"/>
</dbReference>
<evidence type="ECO:0000313" key="1">
    <source>
        <dbReference type="EMBL" id="KAJ7762664.1"/>
    </source>
</evidence>
<gene>
    <name evidence="1" type="ORF">B0H16DRAFT_518854</name>
</gene>
<dbReference type="AlphaFoldDB" id="A0AAD7JFJ4"/>
<evidence type="ECO:0000313" key="2">
    <source>
        <dbReference type="Proteomes" id="UP001215598"/>
    </source>
</evidence>
<proteinExistence type="predicted"/>
<protein>
    <submittedName>
        <fullName evidence="1">Uncharacterized protein</fullName>
    </submittedName>
</protein>
<organism evidence="1 2">
    <name type="scientific">Mycena metata</name>
    <dbReference type="NCBI Taxonomy" id="1033252"/>
    <lineage>
        <taxon>Eukaryota</taxon>
        <taxon>Fungi</taxon>
        <taxon>Dikarya</taxon>
        <taxon>Basidiomycota</taxon>
        <taxon>Agaricomycotina</taxon>
        <taxon>Agaricomycetes</taxon>
        <taxon>Agaricomycetidae</taxon>
        <taxon>Agaricales</taxon>
        <taxon>Marasmiineae</taxon>
        <taxon>Mycenaceae</taxon>
        <taxon>Mycena</taxon>
    </lineage>
</organism>
<reference evidence="1" key="1">
    <citation type="submission" date="2023-03" db="EMBL/GenBank/DDBJ databases">
        <title>Massive genome expansion in bonnet fungi (Mycena s.s.) driven by repeated elements and novel gene families across ecological guilds.</title>
        <authorList>
            <consortium name="Lawrence Berkeley National Laboratory"/>
            <person name="Harder C.B."/>
            <person name="Miyauchi S."/>
            <person name="Viragh M."/>
            <person name="Kuo A."/>
            <person name="Thoen E."/>
            <person name="Andreopoulos B."/>
            <person name="Lu D."/>
            <person name="Skrede I."/>
            <person name="Drula E."/>
            <person name="Henrissat B."/>
            <person name="Morin E."/>
            <person name="Kohler A."/>
            <person name="Barry K."/>
            <person name="LaButti K."/>
            <person name="Morin E."/>
            <person name="Salamov A."/>
            <person name="Lipzen A."/>
            <person name="Mereny Z."/>
            <person name="Hegedus B."/>
            <person name="Baldrian P."/>
            <person name="Stursova M."/>
            <person name="Weitz H."/>
            <person name="Taylor A."/>
            <person name="Grigoriev I.V."/>
            <person name="Nagy L.G."/>
            <person name="Martin F."/>
            <person name="Kauserud H."/>
        </authorList>
    </citation>
    <scope>NUCLEOTIDE SEQUENCE</scope>
    <source>
        <strain evidence="1">CBHHK182m</strain>
    </source>
</reference>
<comment type="caution">
    <text evidence="1">The sequence shown here is derived from an EMBL/GenBank/DDBJ whole genome shotgun (WGS) entry which is preliminary data.</text>
</comment>
<keyword evidence="2" id="KW-1185">Reference proteome</keyword>
<accession>A0AAD7JFJ4</accession>
<sequence length="318" mass="33964">MAGGGVERLGSRREREFFGEKAWFVVLTLGGSGRATARVCGICAGAGDHVPGPRVEWVRLALAANARARGVSCARRWSVWAAGPAWAHAEACVSVREGCGCTCTTGVLCVCATGARYGGYRTQSSRGRWACARDVSRSSSRLILFSSGSGISDSAYSRRRCAHRVSVSPQRRRRAYGPLPQAGRASTEVSALRTLRLILIGACAAVGGSAEDVCVRYTRLCGGVRRGSVAFGGDSFLVRVWALGARAVHLYAACRMDGELVESALSLRWKRARRTSLEMYEDVCDGVGMHSSARGAVRNERLGRGHGEDAFGRLGACR</sequence>